<dbReference type="PANTHER" id="PTHR13847:SF289">
    <property type="entry name" value="GLYCINE OXIDASE"/>
    <property type="match status" value="1"/>
</dbReference>
<dbReference type="SUPFAM" id="SSF51905">
    <property type="entry name" value="FAD/NAD(P)-binding domain"/>
    <property type="match status" value="1"/>
</dbReference>
<evidence type="ECO:0000313" key="4">
    <source>
        <dbReference type="Proteomes" id="UP001203069"/>
    </source>
</evidence>
<evidence type="ECO:0000313" key="3">
    <source>
        <dbReference type="EMBL" id="MCL2891636.1"/>
    </source>
</evidence>
<gene>
    <name evidence="3" type="ORF">MFP26_02810</name>
</gene>
<accession>A0ABT0MP74</accession>
<protein>
    <submittedName>
        <fullName evidence="3">FAD-binding oxidoreductase</fullName>
    </submittedName>
</protein>
<comment type="caution">
    <text evidence="3">The sequence shown here is derived from an EMBL/GenBank/DDBJ whole genome shotgun (WGS) entry which is preliminary data.</text>
</comment>
<organism evidence="3 4">
    <name type="scientific">Brenneria tiliae</name>
    <dbReference type="NCBI Taxonomy" id="2914984"/>
    <lineage>
        <taxon>Bacteria</taxon>
        <taxon>Pseudomonadati</taxon>
        <taxon>Pseudomonadota</taxon>
        <taxon>Gammaproteobacteria</taxon>
        <taxon>Enterobacterales</taxon>
        <taxon>Pectobacteriaceae</taxon>
        <taxon>Brenneria</taxon>
    </lineage>
</organism>
<keyword evidence="1" id="KW-0560">Oxidoreductase</keyword>
<name>A0ABT0MP74_9GAMM</name>
<proteinExistence type="predicted"/>
<dbReference type="PANTHER" id="PTHR13847">
    <property type="entry name" value="SARCOSINE DEHYDROGENASE-RELATED"/>
    <property type="match status" value="1"/>
</dbReference>
<keyword evidence="4" id="KW-1185">Reference proteome</keyword>
<feature type="domain" description="FAD dependent oxidoreductase" evidence="2">
    <location>
        <begin position="6"/>
        <end position="396"/>
    </location>
</feature>
<dbReference type="SUPFAM" id="SSF54373">
    <property type="entry name" value="FAD-linked reductases, C-terminal domain"/>
    <property type="match status" value="1"/>
</dbReference>
<evidence type="ECO:0000256" key="1">
    <source>
        <dbReference type="ARBA" id="ARBA00023002"/>
    </source>
</evidence>
<evidence type="ECO:0000259" key="2">
    <source>
        <dbReference type="Pfam" id="PF01266"/>
    </source>
</evidence>
<dbReference type="Proteomes" id="UP001203069">
    <property type="component" value="Unassembled WGS sequence"/>
</dbReference>
<reference evidence="3 4" key="1">
    <citation type="submission" date="2022-02" db="EMBL/GenBank/DDBJ databases">
        <title>Description of Brenneria tiliae sp. nov. isolated from symptomatic Tilia x moltkei and Tilia x europaea trees in the UK.</title>
        <authorList>
            <person name="Kile H."/>
        </authorList>
    </citation>
    <scope>NUCLEOTIDE SEQUENCE [LARGE SCALE GENOMIC DNA]</scope>
    <source>
        <strain evidence="3 4">MC1SB4.1</strain>
    </source>
</reference>
<dbReference type="InterPro" id="IPR036188">
    <property type="entry name" value="FAD/NAD-bd_sf"/>
</dbReference>
<dbReference type="Gene3D" id="3.30.9.10">
    <property type="entry name" value="D-Amino Acid Oxidase, subunit A, domain 2"/>
    <property type="match status" value="1"/>
</dbReference>
<dbReference type="RefSeq" id="WP_249243562.1">
    <property type="nucleotide sequence ID" value="NZ_JAKPBZ010000103.1"/>
</dbReference>
<dbReference type="EMBL" id="JAKPBZ010000103">
    <property type="protein sequence ID" value="MCL2891636.1"/>
    <property type="molecule type" value="Genomic_DNA"/>
</dbReference>
<sequence length="419" mass="44884">MTQQKAVVVGGGIVGVCSALFLQNEGLQVTLIDAAEPGESTVKWSGGLLAISDVFPLSRPSMLKRIPSALIKPYGPLSIRPGAFPGILPWTMHFLANARAARIAATSQSMATLTRNVYSDYGALLKDGSNKNLIGNKPVIQVFKHASGLEDYQGHAEQCHALGFQTTELSSADITDLEPVLAGKFAHGVMLNDWRAVNDTRGFMVALTNLFLQRGGERLMQSVTGLSEKAGIATGVILNGQRHLPGDHFVIAAGMGSRHFFKQLGVKIPLTGIAGYKTLLTEPGVSFNHPVIYADGGFCFTPMTRGLQIGGMLEFAGANAKPDFRRAEIIMRQARELLPQLNPVKQETGVGYRPTLPDSKPVIDRSHRLPNVLMAFGHGSLGLTLGATTGRIISELVAGRIPGQDIAPFSAYRFKIGFG</sequence>
<dbReference type="Pfam" id="PF01266">
    <property type="entry name" value="DAO"/>
    <property type="match status" value="1"/>
</dbReference>
<dbReference type="Gene3D" id="3.50.50.60">
    <property type="entry name" value="FAD/NAD(P)-binding domain"/>
    <property type="match status" value="2"/>
</dbReference>
<dbReference type="InterPro" id="IPR006076">
    <property type="entry name" value="FAD-dep_OxRdtase"/>
</dbReference>